<dbReference type="STRING" id="1262450.S3C9G5"/>
<dbReference type="InterPro" id="IPR029063">
    <property type="entry name" value="SAM-dependent_MTases_sf"/>
</dbReference>
<keyword evidence="2 4" id="KW-0808">Transferase</keyword>
<dbReference type="OMA" id="YLAFADH"/>
<sequence>MTPLRALRTLRTSSQPQAALSRTVTASQFGCRLLSTSRIAMAAKKNDWSADQYLKFNDERTRAVHDLVNRIPLPGGRFPVSEATSDLRIIDLGCGPGNSTAVLAERFPGADVSGVDSSPNMIEKAKKSLPSIGFGLADLRTYDPTEGAGKAPTLLLANAVFQWISLDQRLPTILRLFNTLPSGGVLAYQVPDNKAERTHQAMGEVGRGAAPGTHNGPWVPTLKDLHDRDPIESVEQIYDALVPHSASVDVWHSVYNHVMLRGAADIVEWMRGTGLQPWINALPDDATKQAFLQAYEKRLGELYETRVDGTVLIHYPRLFVVAVKK</sequence>
<evidence type="ECO:0000256" key="1">
    <source>
        <dbReference type="ARBA" id="ARBA00022603"/>
    </source>
</evidence>
<dbReference type="Pfam" id="PF13649">
    <property type="entry name" value="Methyltransf_25"/>
    <property type="match status" value="1"/>
</dbReference>
<protein>
    <submittedName>
        <fullName evidence="4">Trans-aconitate 2-methyltransferase</fullName>
    </submittedName>
</protein>
<organism evidence="4 5">
    <name type="scientific">Ophiostoma piceae (strain UAMH 11346)</name>
    <name type="common">Sap stain fungus</name>
    <dbReference type="NCBI Taxonomy" id="1262450"/>
    <lineage>
        <taxon>Eukaryota</taxon>
        <taxon>Fungi</taxon>
        <taxon>Dikarya</taxon>
        <taxon>Ascomycota</taxon>
        <taxon>Pezizomycotina</taxon>
        <taxon>Sordariomycetes</taxon>
        <taxon>Sordariomycetidae</taxon>
        <taxon>Ophiostomatales</taxon>
        <taxon>Ophiostomataceae</taxon>
        <taxon>Ophiostoma</taxon>
    </lineage>
</organism>
<name>S3C9G5_OPHP1</name>
<dbReference type="VEuPathDB" id="FungiDB:F503_07268"/>
<feature type="domain" description="Methyltransferase" evidence="3">
    <location>
        <begin position="89"/>
        <end position="184"/>
    </location>
</feature>
<dbReference type="InterPro" id="IPR041698">
    <property type="entry name" value="Methyltransf_25"/>
</dbReference>
<reference evidence="4 5" key="1">
    <citation type="journal article" date="2013" name="BMC Genomics">
        <title>The genome and transcriptome of the pine saprophyte Ophiostoma piceae, and a comparison with the bark beetle-associated pine pathogen Grosmannia clavigera.</title>
        <authorList>
            <person name="Haridas S."/>
            <person name="Wang Y."/>
            <person name="Lim L."/>
            <person name="Massoumi Alamouti S."/>
            <person name="Jackman S."/>
            <person name="Docking R."/>
            <person name="Robertson G."/>
            <person name="Birol I."/>
            <person name="Bohlmann J."/>
            <person name="Breuil C."/>
        </authorList>
    </citation>
    <scope>NUCLEOTIDE SEQUENCE [LARGE SCALE GENOMIC DNA]</scope>
    <source>
        <strain evidence="4 5">UAMH 11346</strain>
    </source>
</reference>
<dbReference type="GO" id="GO:0030798">
    <property type="term" value="F:trans-aconitate 2-methyltransferase activity"/>
    <property type="evidence" value="ECO:0007669"/>
    <property type="project" value="InterPro"/>
</dbReference>
<dbReference type="AlphaFoldDB" id="S3C9G5"/>
<evidence type="ECO:0000313" key="5">
    <source>
        <dbReference type="Proteomes" id="UP000016923"/>
    </source>
</evidence>
<proteinExistence type="predicted"/>
<dbReference type="CDD" id="cd02440">
    <property type="entry name" value="AdoMet_MTases"/>
    <property type="match status" value="1"/>
</dbReference>
<dbReference type="Gene3D" id="1.10.150.290">
    <property type="entry name" value="S-adenosyl-L-methionine-dependent methyltransferases"/>
    <property type="match status" value="1"/>
</dbReference>
<dbReference type="InterPro" id="IPR023149">
    <property type="entry name" value="Trans_acon_MeTrfase_C"/>
</dbReference>
<dbReference type="eggNOG" id="ENOG502S1YX">
    <property type="taxonomic scope" value="Eukaryota"/>
</dbReference>
<evidence type="ECO:0000313" key="4">
    <source>
        <dbReference type="EMBL" id="EPE09492.1"/>
    </source>
</evidence>
<dbReference type="EMBL" id="KE148147">
    <property type="protein sequence ID" value="EPE09492.1"/>
    <property type="molecule type" value="Genomic_DNA"/>
</dbReference>
<dbReference type="Gene3D" id="3.40.50.150">
    <property type="entry name" value="Vaccinia Virus protein VP39"/>
    <property type="match status" value="1"/>
</dbReference>
<accession>S3C9G5</accession>
<dbReference type="PANTHER" id="PTHR43861">
    <property type="entry name" value="TRANS-ACONITATE 2-METHYLTRANSFERASE-RELATED"/>
    <property type="match status" value="1"/>
</dbReference>
<evidence type="ECO:0000259" key="3">
    <source>
        <dbReference type="Pfam" id="PF13649"/>
    </source>
</evidence>
<keyword evidence="5" id="KW-1185">Reference proteome</keyword>
<evidence type="ECO:0000256" key="2">
    <source>
        <dbReference type="ARBA" id="ARBA00022679"/>
    </source>
</evidence>
<keyword evidence="1 4" id="KW-0489">Methyltransferase</keyword>
<dbReference type="SUPFAM" id="SSF53335">
    <property type="entry name" value="S-adenosyl-L-methionine-dependent methyltransferases"/>
    <property type="match status" value="1"/>
</dbReference>
<dbReference type="Proteomes" id="UP000016923">
    <property type="component" value="Unassembled WGS sequence"/>
</dbReference>
<dbReference type="GO" id="GO:0032259">
    <property type="term" value="P:methylation"/>
    <property type="evidence" value="ECO:0007669"/>
    <property type="project" value="UniProtKB-KW"/>
</dbReference>
<dbReference type="OrthoDB" id="66144at2759"/>
<gene>
    <name evidence="4" type="ORF">F503_07268</name>
</gene>
<dbReference type="HOGENOM" id="CLU_037990_5_2_1"/>
<dbReference type="PANTHER" id="PTHR43861:SF1">
    <property type="entry name" value="TRANS-ACONITATE 2-METHYLTRANSFERASE"/>
    <property type="match status" value="1"/>
</dbReference>